<dbReference type="RefSeq" id="WP_256117359.1">
    <property type="nucleotide sequence ID" value="NZ_WHSB02000004.1"/>
</dbReference>
<organism evidence="1 2">
    <name type="scientific">Shinella lacus</name>
    <dbReference type="NCBI Taxonomy" id="2654216"/>
    <lineage>
        <taxon>Bacteria</taxon>
        <taxon>Pseudomonadati</taxon>
        <taxon>Pseudomonadota</taxon>
        <taxon>Alphaproteobacteria</taxon>
        <taxon>Hyphomicrobiales</taxon>
        <taxon>Rhizobiaceae</taxon>
        <taxon>Shinella</taxon>
    </lineage>
</organism>
<sequence length="195" mass="21540">MTPHTRPRPSAIDQLPEECEAIVAWAAQELANTPKSQTEIYAEFRMKLIALQGELGLAFDIPHFSSFNRHALRLAKVTHRLQRSQMIADAVVARTDGEDADKLTQASTRLLKTIIFEMMENAADDGFVPKEAHQAAAALYRLSMAENVSTQRRQKLQAEIASQAREAVETVAKAKGLSDDTAQEILSKILGVEKA</sequence>
<gene>
    <name evidence="1" type="ORF">GB927_012805</name>
</gene>
<dbReference type="Proteomes" id="UP000996601">
    <property type="component" value="Unassembled WGS sequence"/>
</dbReference>
<reference evidence="1" key="1">
    <citation type="submission" date="2021-07" db="EMBL/GenBank/DDBJ databases">
        <title>Shinella sp. nov., a novel member of the genus Shinella from water.</title>
        <authorList>
            <person name="Deng Y."/>
        </authorList>
    </citation>
    <scope>NUCLEOTIDE SEQUENCE</scope>
    <source>
        <strain evidence="1">CPCC 100929</strain>
    </source>
</reference>
<proteinExistence type="predicted"/>
<dbReference type="InterPro" id="IPR021874">
    <property type="entry name" value="Phage_Mu_Gp27"/>
</dbReference>
<keyword evidence="2" id="KW-1185">Reference proteome</keyword>
<evidence type="ECO:0000313" key="2">
    <source>
        <dbReference type="Proteomes" id="UP000996601"/>
    </source>
</evidence>
<accession>A0ABT1R6X4</accession>
<dbReference type="EMBL" id="WHSB02000004">
    <property type="protein sequence ID" value="MCQ4630925.1"/>
    <property type="molecule type" value="Genomic_DNA"/>
</dbReference>
<comment type="caution">
    <text evidence="1">The sequence shown here is derived from an EMBL/GenBank/DDBJ whole genome shotgun (WGS) entry which is preliminary data.</text>
</comment>
<evidence type="ECO:0000313" key="1">
    <source>
        <dbReference type="EMBL" id="MCQ4630925.1"/>
    </source>
</evidence>
<name>A0ABT1R6X4_9HYPH</name>
<dbReference type="Pfam" id="PF11985">
    <property type="entry name" value="Phage_Mu_Gp27"/>
    <property type="match status" value="1"/>
</dbReference>
<protein>
    <submittedName>
        <fullName evidence="1">DUF3486 family protein</fullName>
    </submittedName>
</protein>